<dbReference type="Proteomes" id="UP000584670">
    <property type="component" value="Unassembled WGS sequence"/>
</dbReference>
<organism evidence="1 2">
    <name type="scientific">Streptomyces cupreus</name>
    <dbReference type="NCBI Taxonomy" id="2759956"/>
    <lineage>
        <taxon>Bacteria</taxon>
        <taxon>Bacillati</taxon>
        <taxon>Actinomycetota</taxon>
        <taxon>Actinomycetes</taxon>
        <taxon>Kitasatosporales</taxon>
        <taxon>Streptomycetaceae</taxon>
        <taxon>Streptomyces</taxon>
    </lineage>
</organism>
<reference evidence="1 2" key="1">
    <citation type="submission" date="2020-08" db="EMBL/GenBank/DDBJ databases">
        <title>Streptomyces sp. PSKA01 genome sequencing and assembly.</title>
        <authorList>
            <person name="Mandal S."/>
            <person name="Maiti P.K."/>
            <person name="Das P."/>
        </authorList>
    </citation>
    <scope>NUCLEOTIDE SEQUENCE [LARGE SCALE GENOMIC DNA]</scope>
    <source>
        <strain evidence="1 2">PSKA01</strain>
    </source>
</reference>
<proteinExistence type="predicted"/>
<dbReference type="RefSeq" id="WP_186287539.1">
    <property type="nucleotide sequence ID" value="NZ_JACMSF010000083.1"/>
</dbReference>
<evidence type="ECO:0000313" key="1">
    <source>
        <dbReference type="EMBL" id="MBC2907592.1"/>
    </source>
</evidence>
<sequence>MAAAETDARGWDYVTYAPSGETCSACMKPIKTLEQVHRGALERQSGAPVVVYRHLRCRRG</sequence>
<dbReference type="EMBL" id="JACMSF010000083">
    <property type="protein sequence ID" value="MBC2907592.1"/>
    <property type="molecule type" value="Genomic_DNA"/>
</dbReference>
<gene>
    <name evidence="1" type="ORF">H4N64_40000</name>
</gene>
<name>A0A7X1JD45_9ACTN</name>
<keyword evidence="2" id="KW-1185">Reference proteome</keyword>
<evidence type="ECO:0000313" key="2">
    <source>
        <dbReference type="Proteomes" id="UP000584670"/>
    </source>
</evidence>
<protein>
    <recommendedName>
        <fullName evidence="3">PARP-type domain-containing protein</fullName>
    </recommendedName>
</protein>
<dbReference type="AlphaFoldDB" id="A0A7X1JD45"/>
<comment type="caution">
    <text evidence="1">The sequence shown here is derived from an EMBL/GenBank/DDBJ whole genome shotgun (WGS) entry which is preliminary data.</text>
</comment>
<evidence type="ECO:0008006" key="3">
    <source>
        <dbReference type="Google" id="ProtNLM"/>
    </source>
</evidence>
<accession>A0A7X1JD45</accession>